<organism evidence="4 5">
    <name type="scientific">Nocardia transvalensis</name>
    <dbReference type="NCBI Taxonomy" id="37333"/>
    <lineage>
        <taxon>Bacteria</taxon>
        <taxon>Bacillati</taxon>
        <taxon>Actinomycetota</taxon>
        <taxon>Actinomycetes</taxon>
        <taxon>Mycobacteriales</taxon>
        <taxon>Nocardiaceae</taxon>
        <taxon>Nocardia</taxon>
    </lineage>
</organism>
<proteinExistence type="predicted"/>
<dbReference type="GO" id="GO:0005576">
    <property type="term" value="C:extracellular region"/>
    <property type="evidence" value="ECO:0007669"/>
    <property type="project" value="TreeGrafter"/>
</dbReference>
<dbReference type="PANTHER" id="PTHR33371">
    <property type="entry name" value="INTERMEMBRANE PHOSPHOLIPID TRANSPORT SYSTEM BINDING PROTEIN MLAD-RELATED"/>
    <property type="match status" value="1"/>
</dbReference>
<evidence type="ECO:0000256" key="1">
    <source>
        <dbReference type="SAM" id="Phobius"/>
    </source>
</evidence>
<dbReference type="Pfam" id="PF02470">
    <property type="entry name" value="MlaD"/>
    <property type="match status" value="1"/>
</dbReference>
<comment type="caution">
    <text evidence="4">The sequence shown here is derived from an EMBL/GenBank/DDBJ whole genome shotgun (WGS) entry which is preliminary data.</text>
</comment>
<evidence type="ECO:0000259" key="2">
    <source>
        <dbReference type="Pfam" id="PF02470"/>
    </source>
</evidence>
<evidence type="ECO:0000313" key="5">
    <source>
        <dbReference type="Proteomes" id="UP000540412"/>
    </source>
</evidence>
<dbReference type="NCBIfam" id="TIGR00996">
    <property type="entry name" value="Mtu_fam_mce"/>
    <property type="match status" value="1"/>
</dbReference>
<keyword evidence="1" id="KW-0812">Transmembrane</keyword>
<keyword evidence="1" id="KW-1133">Transmembrane helix</keyword>
<evidence type="ECO:0000259" key="3">
    <source>
        <dbReference type="Pfam" id="PF11887"/>
    </source>
</evidence>
<dbReference type="InterPro" id="IPR003399">
    <property type="entry name" value="Mce/MlaD"/>
</dbReference>
<dbReference type="EMBL" id="JACHIT010000001">
    <property type="protein sequence ID" value="MBB5914489.1"/>
    <property type="molecule type" value="Genomic_DNA"/>
</dbReference>
<dbReference type="InterPro" id="IPR052336">
    <property type="entry name" value="MlaD_Phospholipid_Transporter"/>
</dbReference>
<dbReference type="InterPro" id="IPR005693">
    <property type="entry name" value="Mce"/>
</dbReference>
<keyword evidence="5" id="KW-1185">Reference proteome</keyword>
<dbReference type="AlphaFoldDB" id="A0A7W9PF53"/>
<gene>
    <name evidence="4" type="ORF">BJY24_003356</name>
</gene>
<evidence type="ECO:0000313" key="4">
    <source>
        <dbReference type="EMBL" id="MBB5914489.1"/>
    </source>
</evidence>
<reference evidence="4 5" key="1">
    <citation type="submission" date="2020-08" db="EMBL/GenBank/DDBJ databases">
        <title>Sequencing the genomes of 1000 actinobacteria strains.</title>
        <authorList>
            <person name="Klenk H.-P."/>
        </authorList>
    </citation>
    <scope>NUCLEOTIDE SEQUENCE [LARGE SCALE GENOMIC DNA]</scope>
    <source>
        <strain evidence="4 5">DSM 43582</strain>
    </source>
</reference>
<feature type="domain" description="Mce/MlaD" evidence="2">
    <location>
        <begin position="40"/>
        <end position="116"/>
    </location>
</feature>
<keyword evidence="1" id="KW-0472">Membrane</keyword>
<dbReference type="Proteomes" id="UP000540412">
    <property type="component" value="Unassembled WGS sequence"/>
</dbReference>
<sequence>MSGPLRGLGGPLTKLAVFIVVTLLATALLGVTIANYSGGGTEFKARFSDVTSLNSGDEVRIAGVRVGKVTKVAVVGHNQAEVKFELTDRDWLPASTTATIRFRNLVGQRYIALEQGTGLQGRKLSKGGTIPLDRTKPALNLTTLFNGFRPLFQTLSAEDVNKLSYEIIQVFQGESGTIKDLVSNTASLTNKIADKDAVIGEIVKNLNAVLDSINSRDGQLNDLIINTEALVSGLNAERGTIGSAVQSLGNLASATADLLVPTRPTLQGSIAGLNQLTGTLNDRSDDVNEGLTNLPIKMEKLGRAASYGSWFQFYLCGIDIVAGPGTKDAPQLNLPAAITDLPTVNQPLYTNPAPRCHGKGGR</sequence>
<feature type="transmembrane region" description="Helical" evidence="1">
    <location>
        <begin position="15"/>
        <end position="36"/>
    </location>
</feature>
<dbReference type="PANTHER" id="PTHR33371:SF17">
    <property type="entry name" value="MCE-FAMILY PROTEIN MCE1B"/>
    <property type="match status" value="1"/>
</dbReference>
<accession>A0A7W9PF53</accession>
<protein>
    <submittedName>
        <fullName evidence="4">Phospholipid/cholesterol/gamma-HCH transport system substrate-binding protein</fullName>
    </submittedName>
</protein>
<dbReference type="InterPro" id="IPR024516">
    <property type="entry name" value="Mce_C"/>
</dbReference>
<dbReference type="Pfam" id="PF11887">
    <property type="entry name" value="Mce4_CUP1"/>
    <property type="match status" value="1"/>
</dbReference>
<dbReference type="GO" id="GO:0051701">
    <property type="term" value="P:biological process involved in interaction with host"/>
    <property type="evidence" value="ECO:0007669"/>
    <property type="project" value="TreeGrafter"/>
</dbReference>
<name>A0A7W9PF53_9NOCA</name>
<feature type="domain" description="Mammalian cell entry C-terminal" evidence="3">
    <location>
        <begin position="121"/>
        <end position="309"/>
    </location>
</feature>
<dbReference type="RefSeq" id="WP_040750983.1">
    <property type="nucleotide sequence ID" value="NZ_JACHIT010000001.1"/>
</dbReference>